<feature type="region of interest" description="Disordered" evidence="1">
    <location>
        <begin position="84"/>
        <end position="111"/>
    </location>
</feature>
<evidence type="ECO:0000313" key="2">
    <source>
        <dbReference type="EMBL" id="EYC02414.1"/>
    </source>
</evidence>
<evidence type="ECO:0000256" key="1">
    <source>
        <dbReference type="SAM" id="MobiDB-lite"/>
    </source>
</evidence>
<dbReference type="AlphaFoldDB" id="A0A016THF4"/>
<reference evidence="3" key="1">
    <citation type="journal article" date="2015" name="Nat. Genet.">
        <title>The genome and transcriptome of the zoonotic hookworm Ancylostoma ceylanicum identify infection-specific gene families.</title>
        <authorList>
            <person name="Schwarz E.M."/>
            <person name="Hu Y."/>
            <person name="Antoshechkin I."/>
            <person name="Miller M.M."/>
            <person name="Sternberg P.W."/>
            <person name="Aroian R.V."/>
        </authorList>
    </citation>
    <scope>NUCLEOTIDE SEQUENCE</scope>
    <source>
        <strain evidence="3">HY135</strain>
    </source>
</reference>
<protein>
    <submittedName>
        <fullName evidence="2">Uncharacterized protein</fullName>
    </submittedName>
</protein>
<dbReference type="EMBL" id="JARK01001436">
    <property type="protein sequence ID" value="EYC02414.1"/>
    <property type="molecule type" value="Genomic_DNA"/>
</dbReference>
<comment type="caution">
    <text evidence="2">The sequence shown here is derived from an EMBL/GenBank/DDBJ whole genome shotgun (WGS) entry which is preliminary data.</text>
</comment>
<evidence type="ECO:0000313" key="3">
    <source>
        <dbReference type="Proteomes" id="UP000024635"/>
    </source>
</evidence>
<proteinExistence type="predicted"/>
<dbReference type="Proteomes" id="UP000024635">
    <property type="component" value="Unassembled WGS sequence"/>
</dbReference>
<feature type="compositionally biased region" description="Basic and acidic residues" evidence="1">
    <location>
        <begin position="91"/>
        <end position="100"/>
    </location>
</feature>
<sequence length="111" mass="13088">MYQTQDDVVAAILRARLLSPHAPLRLHFVNVSTPYKFTHRYHRRQHVYPRSSQWCIQALEYYFGSVMDANEPIMYEKCRQAKKKKQSAEVGEGKRQERASARTCGHMRAFE</sequence>
<keyword evidence="3" id="KW-1185">Reference proteome</keyword>
<organism evidence="2 3">
    <name type="scientific">Ancylostoma ceylanicum</name>
    <dbReference type="NCBI Taxonomy" id="53326"/>
    <lineage>
        <taxon>Eukaryota</taxon>
        <taxon>Metazoa</taxon>
        <taxon>Ecdysozoa</taxon>
        <taxon>Nematoda</taxon>
        <taxon>Chromadorea</taxon>
        <taxon>Rhabditida</taxon>
        <taxon>Rhabditina</taxon>
        <taxon>Rhabditomorpha</taxon>
        <taxon>Strongyloidea</taxon>
        <taxon>Ancylostomatidae</taxon>
        <taxon>Ancylostomatinae</taxon>
        <taxon>Ancylostoma</taxon>
    </lineage>
</organism>
<name>A0A016THF4_9BILA</name>
<gene>
    <name evidence="2" type="primary">Acey_s0100.g3282</name>
    <name evidence="2" type="ORF">Y032_0100g3282</name>
</gene>
<accession>A0A016THF4</accession>